<accession>A0A3P1T9B4</accession>
<evidence type="ECO:0000313" key="2">
    <source>
        <dbReference type="Proteomes" id="UP000280819"/>
    </source>
</evidence>
<dbReference type="Proteomes" id="UP000280819">
    <property type="component" value="Unassembled WGS sequence"/>
</dbReference>
<evidence type="ECO:0000313" key="1">
    <source>
        <dbReference type="EMBL" id="RRD06037.1"/>
    </source>
</evidence>
<dbReference type="AlphaFoldDB" id="A0A3P1T9B4"/>
<dbReference type="OrthoDB" id="68692at2"/>
<sequence length="113" mass="12495">MSGFEVFREDGETVGYITSDDENSWQPHTVFGAPIGPALPREDATEVLMTMGLPLLAERWVLDHAGQEVTVEIVEASRSQVQVRYIDFGHPELHGRLKTLDAPVGDALRPKVP</sequence>
<organism evidence="1 2">
    <name type="scientific">Arachnia propionica</name>
    <dbReference type="NCBI Taxonomy" id="1750"/>
    <lineage>
        <taxon>Bacteria</taxon>
        <taxon>Bacillati</taxon>
        <taxon>Actinomycetota</taxon>
        <taxon>Actinomycetes</taxon>
        <taxon>Propionibacteriales</taxon>
        <taxon>Propionibacteriaceae</taxon>
        <taxon>Arachnia</taxon>
    </lineage>
</organism>
<protein>
    <submittedName>
        <fullName evidence="1">Uncharacterized protein</fullName>
    </submittedName>
</protein>
<reference evidence="1 2" key="1">
    <citation type="submission" date="2018-11" db="EMBL/GenBank/DDBJ databases">
        <title>Genomes From Bacteria Associated with the Canine Oral Cavity: a Test Case for Automated Genome-Based Taxonomic Assignment.</title>
        <authorList>
            <person name="Coil D.A."/>
            <person name="Jospin G."/>
            <person name="Darling A.E."/>
            <person name="Wallis C."/>
            <person name="Davis I.J."/>
            <person name="Harris S."/>
            <person name="Eisen J.A."/>
            <person name="Holcombe L.J."/>
            <person name="O'Flynn C."/>
        </authorList>
    </citation>
    <scope>NUCLEOTIDE SEQUENCE [LARGE SCALE GENOMIC DNA]</scope>
    <source>
        <strain evidence="1 2">OH887_COT-365</strain>
    </source>
</reference>
<gene>
    <name evidence="1" type="ORF">EII34_04965</name>
</gene>
<proteinExistence type="predicted"/>
<dbReference type="EMBL" id="RQZG01000004">
    <property type="protein sequence ID" value="RRD06037.1"/>
    <property type="molecule type" value="Genomic_DNA"/>
</dbReference>
<name>A0A3P1T9B4_9ACTN</name>
<comment type="caution">
    <text evidence="1">The sequence shown here is derived from an EMBL/GenBank/DDBJ whole genome shotgun (WGS) entry which is preliminary data.</text>
</comment>
<dbReference type="RefSeq" id="WP_124843544.1">
    <property type="nucleotide sequence ID" value="NZ_RQZG01000004.1"/>
</dbReference>